<dbReference type="GO" id="GO:0005524">
    <property type="term" value="F:ATP binding"/>
    <property type="evidence" value="ECO:0007669"/>
    <property type="project" value="UniProtKB-KW"/>
</dbReference>
<evidence type="ECO:0000256" key="3">
    <source>
        <dbReference type="ARBA" id="ARBA00022679"/>
    </source>
</evidence>
<gene>
    <name evidence="11" type="ORF">COY52_01120</name>
</gene>
<evidence type="ECO:0000256" key="1">
    <source>
        <dbReference type="ARBA" id="ARBA00001946"/>
    </source>
</evidence>
<reference evidence="12" key="1">
    <citation type="submission" date="2017-09" db="EMBL/GenBank/DDBJ databases">
        <title>Depth-based differentiation of microbial function through sediment-hosted aquifers and enrichment of novel symbionts in the deep terrestrial subsurface.</title>
        <authorList>
            <person name="Probst A.J."/>
            <person name="Ladd B."/>
            <person name="Jarett J.K."/>
            <person name="Geller-Mcgrath D.E."/>
            <person name="Sieber C.M.K."/>
            <person name="Emerson J.B."/>
            <person name="Anantharaman K."/>
            <person name="Thomas B.C."/>
            <person name="Malmstrom R."/>
            <person name="Stieglmeier M."/>
            <person name="Klingl A."/>
            <person name="Woyke T."/>
            <person name="Ryan C.M."/>
            <person name="Banfield J.F."/>
        </authorList>
    </citation>
    <scope>NUCLEOTIDE SEQUENCE [LARGE SCALE GENOMIC DNA]</scope>
</reference>
<evidence type="ECO:0000256" key="5">
    <source>
        <dbReference type="ARBA" id="ARBA00022723"/>
    </source>
</evidence>
<keyword evidence="6" id="KW-0547">Nucleotide-binding</keyword>
<dbReference type="PANTHER" id="PTHR33571:SF14">
    <property type="entry name" value="PROTEIN ADENYLYLTRANSFERASE MJ0435-RELATED"/>
    <property type="match status" value="1"/>
</dbReference>
<dbReference type="Gene3D" id="3.30.460.10">
    <property type="entry name" value="Beta Polymerase, domain 2"/>
    <property type="match status" value="1"/>
</dbReference>
<evidence type="ECO:0000313" key="12">
    <source>
        <dbReference type="Proteomes" id="UP000229307"/>
    </source>
</evidence>
<evidence type="ECO:0000256" key="9">
    <source>
        <dbReference type="ARBA" id="ARBA00038276"/>
    </source>
</evidence>
<comment type="similarity">
    <text evidence="9">Belongs to the MntA antitoxin family.</text>
</comment>
<evidence type="ECO:0000256" key="4">
    <source>
        <dbReference type="ARBA" id="ARBA00022695"/>
    </source>
</evidence>
<dbReference type="GO" id="GO:0016779">
    <property type="term" value="F:nucleotidyltransferase activity"/>
    <property type="evidence" value="ECO:0007669"/>
    <property type="project" value="UniProtKB-KW"/>
</dbReference>
<dbReference type="AlphaFoldDB" id="A0A2M7SF78"/>
<dbReference type="InterPro" id="IPR052038">
    <property type="entry name" value="Type-VII_TA_antitoxin"/>
</dbReference>
<keyword evidence="3" id="KW-0808">Transferase</keyword>
<proteinExistence type="inferred from homology"/>
<dbReference type="EMBL" id="PFMR01000034">
    <property type="protein sequence ID" value="PIZ18121.1"/>
    <property type="molecule type" value="Genomic_DNA"/>
</dbReference>
<comment type="caution">
    <text evidence="11">The sequence shown here is derived from an EMBL/GenBank/DDBJ whole genome shotgun (WGS) entry which is preliminary data.</text>
</comment>
<evidence type="ECO:0000256" key="7">
    <source>
        <dbReference type="ARBA" id="ARBA00022840"/>
    </source>
</evidence>
<dbReference type="Pfam" id="PF01909">
    <property type="entry name" value="NTP_transf_2"/>
    <property type="match status" value="1"/>
</dbReference>
<dbReference type="CDD" id="cd05403">
    <property type="entry name" value="NT_KNTase_like"/>
    <property type="match status" value="1"/>
</dbReference>
<keyword evidence="7" id="KW-0067">ATP-binding</keyword>
<name>A0A2M7SF78_9BACT</name>
<dbReference type="InterPro" id="IPR002934">
    <property type="entry name" value="Polymerase_NTP_transf_dom"/>
</dbReference>
<keyword evidence="4" id="KW-0548">Nucleotidyltransferase</keyword>
<dbReference type="InterPro" id="IPR043519">
    <property type="entry name" value="NT_sf"/>
</dbReference>
<evidence type="ECO:0000313" key="11">
    <source>
        <dbReference type="EMBL" id="PIZ18121.1"/>
    </source>
</evidence>
<evidence type="ECO:0000256" key="6">
    <source>
        <dbReference type="ARBA" id="ARBA00022741"/>
    </source>
</evidence>
<keyword evidence="8" id="KW-0460">Magnesium</keyword>
<protein>
    <recommendedName>
        <fullName evidence="10">Polymerase nucleotidyl transferase domain-containing protein</fullName>
    </recommendedName>
</protein>
<keyword evidence="5" id="KW-0479">Metal-binding</keyword>
<feature type="domain" description="Polymerase nucleotidyl transferase" evidence="10">
    <location>
        <begin position="12"/>
        <end position="97"/>
    </location>
</feature>
<comment type="cofactor">
    <cofactor evidence="1">
        <name>Mg(2+)</name>
        <dbReference type="ChEBI" id="CHEBI:18420"/>
    </cofactor>
</comment>
<evidence type="ECO:0000256" key="8">
    <source>
        <dbReference type="ARBA" id="ARBA00022842"/>
    </source>
</evidence>
<keyword evidence="2" id="KW-1277">Toxin-antitoxin system</keyword>
<dbReference type="PANTHER" id="PTHR33571">
    <property type="entry name" value="SSL8005 PROTEIN"/>
    <property type="match status" value="1"/>
</dbReference>
<dbReference type="GO" id="GO:0046872">
    <property type="term" value="F:metal ion binding"/>
    <property type="evidence" value="ECO:0007669"/>
    <property type="project" value="UniProtKB-KW"/>
</dbReference>
<organism evidence="11 12">
    <name type="scientific">Candidatus Desantisbacteria bacterium CG_4_10_14_0_8_um_filter_48_22</name>
    <dbReference type="NCBI Taxonomy" id="1974543"/>
    <lineage>
        <taxon>Bacteria</taxon>
        <taxon>Candidatus Desantisiibacteriota</taxon>
    </lineage>
</organism>
<dbReference type="Proteomes" id="UP000229307">
    <property type="component" value="Unassembled WGS sequence"/>
</dbReference>
<sequence length="97" mass="11246">MKTLKEIKRILSTHKDELEEKYKIKELGIFGSFVKADQKEKSDVDMLVSVKGPLSLLGLVHLENVLKELIKMKVDLVPKEDLRPELKEKILKETIYI</sequence>
<accession>A0A2M7SF78</accession>
<evidence type="ECO:0000259" key="10">
    <source>
        <dbReference type="Pfam" id="PF01909"/>
    </source>
</evidence>
<dbReference type="SUPFAM" id="SSF81301">
    <property type="entry name" value="Nucleotidyltransferase"/>
    <property type="match status" value="1"/>
</dbReference>
<evidence type="ECO:0000256" key="2">
    <source>
        <dbReference type="ARBA" id="ARBA00022649"/>
    </source>
</evidence>